<sequence length="553" mass="61018">MPKADLYKITIADGKVMLRIPQQLVGADTADMDDIQAELHLMNVDYVPEHLLEIYNRTSGEFDFLADLETTDYTLQVELSEDEAEALINVIPPKVEEEPLTSERIIAALREQNILQGISNENINKIIAEKIYYEPTVVARGKSAVHGKNGYPELLFLPEKSRPAPGAHVNLQELPALQKVKEGQELVRVETATMGQDGYTITGKLITASTGKQYRIRPGRNTSYNPEGTHIIATKSGVVCLHNDSISVEQIKIVDKVDATTGHLRFDGIVCIRGNVSDRVSVEAVRIDVSGSVGKARLRSLGEIRVAQSLKGTIVQCGSSLRANNMTDIQANVGEHVLVDDFVLNSKVFCGSTFQIASSNGYVSGGDLQAGSLIRLPNVGLPGAEEAKKAEKKTESSESQTVLEVGISLKNRKQFNDLEKQAREFLYALKDDLQEITSILNEIEESGWDDKKIEALSELETKANKNVLSAFADLRKREVHDEINDLNKITNGGAVFITGKIPAGTIINIRRSRFNVPASTTDKAYSFDENGIKFDSCKELLKSYQEYFFKMPT</sequence>
<proteinExistence type="predicted"/>
<dbReference type="InterPro" id="IPR046865">
    <property type="entry name" value="FapA_b_solenoid"/>
</dbReference>
<dbReference type="PANTHER" id="PTHR38032">
    <property type="entry name" value="POLYMERASE-RELATED"/>
    <property type="match status" value="1"/>
</dbReference>
<dbReference type="InterPro" id="IPR005646">
    <property type="entry name" value="FapA"/>
</dbReference>
<dbReference type="EMBL" id="UINC01003020">
    <property type="protein sequence ID" value="SVA02581.1"/>
    <property type="molecule type" value="Genomic_DNA"/>
</dbReference>
<evidence type="ECO:0000259" key="1">
    <source>
        <dbReference type="Pfam" id="PF20250"/>
    </source>
</evidence>
<dbReference type="AlphaFoldDB" id="A0A381SGY7"/>
<organism evidence="2">
    <name type="scientific">marine metagenome</name>
    <dbReference type="NCBI Taxonomy" id="408172"/>
    <lineage>
        <taxon>unclassified sequences</taxon>
        <taxon>metagenomes</taxon>
        <taxon>ecological metagenomes</taxon>
    </lineage>
</organism>
<protein>
    <recommendedName>
        <fullName evidence="1">Flagellar Assembly Protein A N-terminal region domain-containing protein</fullName>
    </recommendedName>
</protein>
<name>A0A381SGY7_9ZZZZ</name>
<dbReference type="Pfam" id="PF03961">
    <property type="entry name" value="FapA"/>
    <property type="match status" value="1"/>
</dbReference>
<accession>A0A381SGY7</accession>
<dbReference type="Pfam" id="PF20250">
    <property type="entry name" value="FapA_N"/>
    <property type="match status" value="1"/>
</dbReference>
<evidence type="ECO:0000313" key="2">
    <source>
        <dbReference type="EMBL" id="SVA02581.1"/>
    </source>
</evidence>
<dbReference type="PANTHER" id="PTHR38032:SF1">
    <property type="entry name" value="RNA-BINDING PROTEIN KHPB N-TERMINAL DOMAIN-CONTAINING PROTEIN"/>
    <property type="match status" value="1"/>
</dbReference>
<feature type="domain" description="Flagellar Assembly Protein A N-terminal region" evidence="1">
    <location>
        <begin position="76"/>
        <end position="243"/>
    </location>
</feature>
<dbReference type="InterPro" id="IPR046866">
    <property type="entry name" value="FapA_N"/>
</dbReference>
<gene>
    <name evidence="2" type="ORF">METZ01_LOCUS55435</name>
</gene>
<reference evidence="2" key="1">
    <citation type="submission" date="2018-05" db="EMBL/GenBank/DDBJ databases">
        <authorList>
            <person name="Lanie J.A."/>
            <person name="Ng W.-L."/>
            <person name="Kazmierczak K.M."/>
            <person name="Andrzejewski T.M."/>
            <person name="Davidsen T.M."/>
            <person name="Wayne K.J."/>
            <person name="Tettelin H."/>
            <person name="Glass J.I."/>
            <person name="Rusch D."/>
            <person name="Podicherti R."/>
            <person name="Tsui H.-C.T."/>
            <person name="Winkler M.E."/>
        </authorList>
    </citation>
    <scope>NUCLEOTIDE SEQUENCE</scope>
</reference>